<reference evidence="2" key="2">
    <citation type="submission" date="2015-03" db="UniProtKB">
        <authorList>
            <consortium name="EnsemblPlants"/>
        </authorList>
    </citation>
    <scope>IDENTIFICATION</scope>
</reference>
<evidence type="ECO:0000313" key="2">
    <source>
        <dbReference type="EnsemblPlants" id="OBART11G13760.1"/>
    </source>
</evidence>
<evidence type="ECO:0000313" key="3">
    <source>
        <dbReference type="Proteomes" id="UP000026960"/>
    </source>
</evidence>
<dbReference type="Gramene" id="OBART11G13760.1">
    <property type="protein sequence ID" value="OBART11G13760.1"/>
    <property type="gene ID" value="OBART11G13760"/>
</dbReference>
<keyword evidence="3" id="KW-1185">Reference proteome</keyword>
<dbReference type="EnsemblPlants" id="OBART11G13760.1">
    <property type="protein sequence ID" value="OBART11G13760.1"/>
    <property type="gene ID" value="OBART11G13760"/>
</dbReference>
<dbReference type="AlphaFoldDB" id="A0A0D3HLX8"/>
<reference evidence="2" key="1">
    <citation type="journal article" date="2009" name="Rice">
        <title>De Novo Next Generation Sequencing of Plant Genomes.</title>
        <authorList>
            <person name="Rounsley S."/>
            <person name="Marri P.R."/>
            <person name="Yu Y."/>
            <person name="He R."/>
            <person name="Sisneros N."/>
            <person name="Goicoechea J.L."/>
            <person name="Lee S.J."/>
            <person name="Angelova A."/>
            <person name="Kudrna D."/>
            <person name="Luo M."/>
            <person name="Affourtit J."/>
            <person name="Desany B."/>
            <person name="Knight J."/>
            <person name="Niazi F."/>
            <person name="Egholm M."/>
            <person name="Wing R.A."/>
        </authorList>
    </citation>
    <scope>NUCLEOTIDE SEQUENCE [LARGE SCALE GENOMIC DNA]</scope>
    <source>
        <strain evidence="2">cv. IRGC 105608</strain>
    </source>
</reference>
<evidence type="ECO:0000256" key="1">
    <source>
        <dbReference type="SAM" id="MobiDB-lite"/>
    </source>
</evidence>
<dbReference type="HOGENOM" id="CLU_2444317_0_0_1"/>
<sequence length="90" mass="10138">MYDKDISEISEIINTLLAWDLRISKMKASHGERQKHHKEAGSLKRKAKENRGRTGLNLVAHNVLDIIRGELLSVSNEISSEAWILDLASS</sequence>
<protein>
    <submittedName>
        <fullName evidence="2">Uncharacterized protein</fullName>
    </submittedName>
</protein>
<feature type="region of interest" description="Disordered" evidence="1">
    <location>
        <begin position="29"/>
        <end position="49"/>
    </location>
</feature>
<feature type="compositionally biased region" description="Basic residues" evidence="1">
    <location>
        <begin position="29"/>
        <end position="48"/>
    </location>
</feature>
<dbReference type="PaxDb" id="65489-OBART11G13760.1"/>
<dbReference type="Proteomes" id="UP000026960">
    <property type="component" value="Chromosome 11"/>
</dbReference>
<proteinExistence type="predicted"/>
<accession>A0A0D3HLX8</accession>
<organism evidence="2">
    <name type="scientific">Oryza barthii</name>
    <dbReference type="NCBI Taxonomy" id="65489"/>
    <lineage>
        <taxon>Eukaryota</taxon>
        <taxon>Viridiplantae</taxon>
        <taxon>Streptophyta</taxon>
        <taxon>Embryophyta</taxon>
        <taxon>Tracheophyta</taxon>
        <taxon>Spermatophyta</taxon>
        <taxon>Magnoliopsida</taxon>
        <taxon>Liliopsida</taxon>
        <taxon>Poales</taxon>
        <taxon>Poaceae</taxon>
        <taxon>BOP clade</taxon>
        <taxon>Oryzoideae</taxon>
        <taxon>Oryzeae</taxon>
        <taxon>Oryzinae</taxon>
        <taxon>Oryza</taxon>
    </lineage>
</organism>
<name>A0A0D3HLX8_9ORYZ</name>